<dbReference type="RefSeq" id="WP_089797043.1">
    <property type="nucleotide sequence ID" value="NZ_FPBP01000013.1"/>
</dbReference>
<keyword evidence="3" id="KW-0378">Hydrolase</keyword>
<dbReference type="FunFam" id="3.40.50.2300:FF:000113">
    <property type="entry name" value="Low molecular weight protein-tyrosine-phosphatase"/>
    <property type="match status" value="1"/>
</dbReference>
<protein>
    <recommendedName>
        <fullName evidence="2">protein-tyrosine-phosphatase</fullName>
        <ecNumber evidence="2">3.1.3.48</ecNumber>
    </recommendedName>
</protein>
<evidence type="ECO:0000256" key="4">
    <source>
        <dbReference type="ARBA" id="ARBA00022912"/>
    </source>
</evidence>
<gene>
    <name evidence="7" type="ORF">SAMN04487955_11383</name>
</gene>
<evidence type="ECO:0000259" key="6">
    <source>
        <dbReference type="SMART" id="SM00226"/>
    </source>
</evidence>
<dbReference type="GO" id="GO:0004725">
    <property type="term" value="F:protein tyrosine phosphatase activity"/>
    <property type="evidence" value="ECO:0007669"/>
    <property type="project" value="UniProtKB-EC"/>
</dbReference>
<evidence type="ECO:0000256" key="3">
    <source>
        <dbReference type="ARBA" id="ARBA00022801"/>
    </source>
</evidence>
<dbReference type="PANTHER" id="PTHR11717:SF7">
    <property type="entry name" value="LOW MOLECULAR WEIGHT PHOSPHOTYROSINE PROTEIN PHOSPHATASE"/>
    <property type="match status" value="1"/>
</dbReference>
<organism evidence="7 8">
    <name type="scientific">Halomonas korlensis</name>
    <dbReference type="NCBI Taxonomy" id="463301"/>
    <lineage>
        <taxon>Bacteria</taxon>
        <taxon>Pseudomonadati</taxon>
        <taxon>Pseudomonadota</taxon>
        <taxon>Gammaproteobacteria</taxon>
        <taxon>Oceanospirillales</taxon>
        <taxon>Halomonadaceae</taxon>
        <taxon>Halomonas</taxon>
    </lineage>
</organism>
<accession>A0A1I7JYX3</accession>
<feature type="domain" description="Phosphotyrosine protein phosphatase I" evidence="6">
    <location>
        <begin position="1"/>
        <end position="149"/>
    </location>
</feature>
<comment type="similarity">
    <text evidence="1">Belongs to the low molecular weight phosphotyrosine protein phosphatase family.</text>
</comment>
<dbReference type="InterPro" id="IPR050438">
    <property type="entry name" value="LMW_PTPase"/>
</dbReference>
<evidence type="ECO:0000256" key="1">
    <source>
        <dbReference type="ARBA" id="ARBA00011063"/>
    </source>
</evidence>
<dbReference type="CDD" id="cd16343">
    <property type="entry name" value="LMWPTP"/>
    <property type="match status" value="1"/>
</dbReference>
<dbReference type="SUPFAM" id="SSF52788">
    <property type="entry name" value="Phosphotyrosine protein phosphatases I"/>
    <property type="match status" value="1"/>
</dbReference>
<dbReference type="InterPro" id="IPR023485">
    <property type="entry name" value="Ptyr_pPase"/>
</dbReference>
<evidence type="ECO:0000256" key="5">
    <source>
        <dbReference type="PIRSR" id="PIRSR617867-1"/>
    </source>
</evidence>
<name>A0A1I7JYX3_9GAMM</name>
<evidence type="ECO:0000256" key="2">
    <source>
        <dbReference type="ARBA" id="ARBA00013064"/>
    </source>
</evidence>
<sequence>MRVLFVCLGNICRSPTAEGVFRHLLETRGLEHRVSVESCGLGPWHVGKGPDSRAREAALRRGIDLSTLRARQLADDDFYRFDYLLAMDHDNLAAIEARRPADSQAHVGLFLAFAGQADGAVPDPYYGGDNGFETVLDLVEAASLGLIEEVEARLERGS</sequence>
<keyword evidence="4" id="KW-0904">Protein phosphatase</keyword>
<dbReference type="PANTHER" id="PTHR11717">
    <property type="entry name" value="LOW MOLECULAR WEIGHT PROTEIN TYROSINE PHOSPHATASE"/>
    <property type="match status" value="1"/>
</dbReference>
<dbReference type="Pfam" id="PF01451">
    <property type="entry name" value="LMWPc"/>
    <property type="match status" value="1"/>
</dbReference>
<keyword evidence="8" id="KW-1185">Reference proteome</keyword>
<dbReference type="PRINTS" id="PR00719">
    <property type="entry name" value="LMWPTPASE"/>
</dbReference>
<dbReference type="EMBL" id="FPBP01000013">
    <property type="protein sequence ID" value="SFU90341.1"/>
    <property type="molecule type" value="Genomic_DNA"/>
</dbReference>
<proteinExistence type="inferred from homology"/>
<feature type="active site" description="Nucleophile" evidence="5">
    <location>
        <position position="13"/>
    </location>
</feature>
<dbReference type="STRING" id="463301.SAMN04487955_11383"/>
<dbReference type="EC" id="3.1.3.48" evidence="2"/>
<evidence type="ECO:0000313" key="8">
    <source>
        <dbReference type="Proteomes" id="UP000198693"/>
    </source>
</evidence>
<dbReference type="AlphaFoldDB" id="A0A1I7JYX3"/>
<feature type="active site" description="Proton donor" evidence="5">
    <location>
        <position position="123"/>
    </location>
</feature>
<dbReference type="InterPro" id="IPR036196">
    <property type="entry name" value="Ptyr_pPase_sf"/>
</dbReference>
<evidence type="ECO:0000313" key="7">
    <source>
        <dbReference type="EMBL" id="SFU90341.1"/>
    </source>
</evidence>
<reference evidence="8" key="1">
    <citation type="submission" date="2016-10" db="EMBL/GenBank/DDBJ databases">
        <authorList>
            <person name="Varghese N."/>
            <person name="Submissions S."/>
        </authorList>
    </citation>
    <scope>NUCLEOTIDE SEQUENCE [LARGE SCALE GENOMIC DNA]</scope>
    <source>
        <strain evidence="8">CGMCC 1.6981</strain>
    </source>
</reference>
<dbReference type="SMART" id="SM00226">
    <property type="entry name" value="LMWPc"/>
    <property type="match status" value="1"/>
</dbReference>
<dbReference type="Proteomes" id="UP000198693">
    <property type="component" value="Unassembled WGS sequence"/>
</dbReference>
<dbReference type="Gene3D" id="3.40.50.2300">
    <property type="match status" value="1"/>
</dbReference>
<dbReference type="InterPro" id="IPR017867">
    <property type="entry name" value="Tyr_phospatase_low_mol_wt"/>
</dbReference>
<dbReference type="OrthoDB" id="9784339at2"/>
<feature type="active site" description="Nucleophile" evidence="5">
    <location>
        <position position="7"/>
    </location>
</feature>